<dbReference type="EMBL" id="JAVDQD010000002">
    <property type="protein sequence ID" value="MDR6238943.1"/>
    <property type="molecule type" value="Genomic_DNA"/>
</dbReference>
<accession>A0AAE3XN03</accession>
<dbReference type="Gene3D" id="3.40.50.2300">
    <property type="match status" value="2"/>
</dbReference>
<proteinExistence type="predicted"/>
<protein>
    <recommendedName>
        <fullName evidence="3">Leucine-binding protein domain-containing protein</fullName>
    </recommendedName>
</protein>
<dbReference type="RefSeq" id="WP_309938448.1">
    <property type="nucleotide sequence ID" value="NZ_AP025305.1"/>
</dbReference>
<keyword evidence="2" id="KW-1185">Reference proteome</keyword>
<dbReference type="Proteomes" id="UP001185092">
    <property type="component" value="Unassembled WGS sequence"/>
</dbReference>
<reference evidence="1" key="1">
    <citation type="submission" date="2023-07" db="EMBL/GenBank/DDBJ databases">
        <title>Genomic Encyclopedia of Type Strains, Phase IV (KMG-IV): sequencing the most valuable type-strain genomes for metagenomic binning, comparative biology and taxonomic classification.</title>
        <authorList>
            <person name="Goeker M."/>
        </authorList>
    </citation>
    <scope>NUCLEOTIDE SEQUENCE</scope>
    <source>
        <strain evidence="1">DSM 26174</strain>
    </source>
</reference>
<dbReference type="AlphaFoldDB" id="A0AAE3XN03"/>
<dbReference type="SUPFAM" id="SSF53822">
    <property type="entry name" value="Periplasmic binding protein-like I"/>
    <property type="match status" value="1"/>
</dbReference>
<dbReference type="InterPro" id="IPR028082">
    <property type="entry name" value="Peripla_BP_I"/>
</dbReference>
<evidence type="ECO:0008006" key="3">
    <source>
        <dbReference type="Google" id="ProtNLM"/>
    </source>
</evidence>
<organism evidence="1 2">
    <name type="scientific">Aureibacter tunicatorum</name>
    <dbReference type="NCBI Taxonomy" id="866807"/>
    <lineage>
        <taxon>Bacteria</taxon>
        <taxon>Pseudomonadati</taxon>
        <taxon>Bacteroidota</taxon>
        <taxon>Cytophagia</taxon>
        <taxon>Cytophagales</taxon>
        <taxon>Persicobacteraceae</taxon>
        <taxon>Aureibacter</taxon>
    </lineage>
</organism>
<name>A0AAE3XN03_9BACT</name>
<evidence type="ECO:0000313" key="2">
    <source>
        <dbReference type="Proteomes" id="UP001185092"/>
    </source>
</evidence>
<evidence type="ECO:0000313" key="1">
    <source>
        <dbReference type="EMBL" id="MDR6238943.1"/>
    </source>
</evidence>
<gene>
    <name evidence="1" type="ORF">HNQ88_001980</name>
</gene>
<comment type="caution">
    <text evidence="1">The sequence shown here is derived from an EMBL/GenBank/DDBJ whole genome shotgun (WGS) entry which is preliminary data.</text>
</comment>
<sequence length="381" mass="43810">MLSKPSRQDKLKVGVLIPQSHAYPEAPLHYVRGLQLYFTLHKSAFKGKEVELKIKQVGGGSLLGVQKAWQELMIEGGLTCVVGFLSSQAGMMLGDLGKGTKTPILICNLGESAISEDQVYDHLFFHGLHYWQSYYYLGKHVGEQYREKSIYSLSSFFDSGYDPLRAFNYGLEASKGFIQKHVTLHSNNVEELKDELDLEGIEKKDAVAVCLMHPNMLSNFLETYNSSFSDIICSPFCKGNDRKRKLWAFPNWRHENESFRSLKTGVQEYFPGTELDLFHYLGFEQGKFLSKAFEKLESKLDTFEVIVETWEAYQEDTDFETISMNPDSHQLERKVCLFSGSNYKNNYRIIDEFDIKDLKNEESIAPLFEMNSSFINPYMCY</sequence>